<evidence type="ECO:0000256" key="1">
    <source>
        <dbReference type="ARBA" id="ARBA00022737"/>
    </source>
</evidence>
<dbReference type="PROSITE" id="PS51125">
    <property type="entry name" value="NHL"/>
    <property type="match status" value="1"/>
</dbReference>
<comment type="caution">
    <text evidence="3">The sequence shown here is derived from an EMBL/GenBank/DDBJ whole genome shotgun (WGS) entry which is preliminary data.</text>
</comment>
<dbReference type="Pfam" id="PF01436">
    <property type="entry name" value="NHL"/>
    <property type="match status" value="1"/>
</dbReference>
<protein>
    <recommendedName>
        <fullName evidence="5">NHL repeat-containing protein</fullName>
    </recommendedName>
</protein>
<evidence type="ECO:0000256" key="2">
    <source>
        <dbReference type="PROSITE-ProRule" id="PRU00504"/>
    </source>
</evidence>
<dbReference type="SUPFAM" id="SSF49265">
    <property type="entry name" value="Fibronectin type III"/>
    <property type="match status" value="1"/>
</dbReference>
<dbReference type="InterPro" id="IPR011042">
    <property type="entry name" value="6-blade_b-propeller_TolB-like"/>
</dbReference>
<proteinExistence type="predicted"/>
<dbReference type="InterPro" id="IPR036116">
    <property type="entry name" value="FN3_sf"/>
</dbReference>
<evidence type="ECO:0000313" key="4">
    <source>
        <dbReference type="Proteomes" id="UP001597557"/>
    </source>
</evidence>
<feature type="repeat" description="NHL" evidence="2">
    <location>
        <begin position="420"/>
        <end position="462"/>
    </location>
</feature>
<dbReference type="PROSITE" id="PS51257">
    <property type="entry name" value="PROKAR_LIPOPROTEIN"/>
    <property type="match status" value="1"/>
</dbReference>
<evidence type="ECO:0000313" key="3">
    <source>
        <dbReference type="EMBL" id="MFD2872710.1"/>
    </source>
</evidence>
<dbReference type="SUPFAM" id="SSF101898">
    <property type="entry name" value="NHL repeat"/>
    <property type="match status" value="1"/>
</dbReference>
<keyword evidence="1" id="KW-0677">Repeat</keyword>
<sequence>MKKSLQSSFLVITLCLASITAIVGCKGKGASLAIPTVEISQVVTGLKSTTVTVYGRNTVANIITENGICFSATNKTPTISDIKKTDTVGARWDINFTALVPGQTYYFRAYATNDAGTGYSDVLTVTMPATDAVPTGTVTTFAGSISGANGYAEGIGAAALFDGPQNISYNPQNSLLYVSDTYNNAIRTITTSAATATLNVSPVGYADGALNQARFYGPRGIAFDATGNAYVADLGNNVIRKISTGGVVSTLAGNTIPGYINDVATKAEFFNPTATVADASGNVYVADRSNNVIRKITPDGVVSHFSGYQAPAGYSQHTLPGYVDGDANTSYYNYPVALAMDAAGSIYVADNKNNAIRLVNSKGEATTFAGGLNYPKIIGSPTSIAFDAQGNMFIVDSNGRILEITNKKVLYVIAGAAGTSGLQDGVGAAARFSNPQSIAIDSQGNLYVADYNNNVIRKITVAVQ</sequence>
<dbReference type="RefSeq" id="WP_377184667.1">
    <property type="nucleotide sequence ID" value="NZ_JBHUPD010000002.1"/>
</dbReference>
<dbReference type="EMBL" id="JBHUPD010000002">
    <property type="protein sequence ID" value="MFD2872710.1"/>
    <property type="molecule type" value="Genomic_DNA"/>
</dbReference>
<keyword evidence="4" id="KW-1185">Reference proteome</keyword>
<gene>
    <name evidence="3" type="ORF">ACFS5N_09540</name>
</gene>
<accession>A0ABW5YBR7</accession>
<name>A0ABW5YBR7_9SPHI</name>
<dbReference type="Gene3D" id="2.120.10.30">
    <property type="entry name" value="TolB, C-terminal domain"/>
    <property type="match status" value="4"/>
</dbReference>
<reference evidence="4" key="1">
    <citation type="journal article" date="2019" name="Int. J. Syst. Evol. Microbiol.">
        <title>The Global Catalogue of Microorganisms (GCM) 10K type strain sequencing project: providing services to taxonomists for standard genome sequencing and annotation.</title>
        <authorList>
            <consortium name="The Broad Institute Genomics Platform"/>
            <consortium name="The Broad Institute Genome Sequencing Center for Infectious Disease"/>
            <person name="Wu L."/>
            <person name="Ma J."/>
        </authorList>
    </citation>
    <scope>NUCLEOTIDE SEQUENCE [LARGE SCALE GENOMIC DNA]</scope>
    <source>
        <strain evidence="4">KCTC 22437</strain>
    </source>
</reference>
<organism evidence="3 4">
    <name type="scientific">Mucilaginibacter ximonensis</name>
    <dbReference type="NCBI Taxonomy" id="538021"/>
    <lineage>
        <taxon>Bacteria</taxon>
        <taxon>Pseudomonadati</taxon>
        <taxon>Bacteroidota</taxon>
        <taxon>Sphingobacteriia</taxon>
        <taxon>Sphingobacteriales</taxon>
        <taxon>Sphingobacteriaceae</taxon>
        <taxon>Mucilaginibacter</taxon>
    </lineage>
</organism>
<dbReference type="InterPro" id="IPR001258">
    <property type="entry name" value="NHL_repeat"/>
</dbReference>
<evidence type="ECO:0008006" key="5">
    <source>
        <dbReference type="Google" id="ProtNLM"/>
    </source>
</evidence>
<dbReference type="PANTHER" id="PTHR13833:SF71">
    <property type="entry name" value="NHL DOMAIN-CONTAINING PROTEIN"/>
    <property type="match status" value="1"/>
</dbReference>
<dbReference type="PANTHER" id="PTHR13833">
    <property type="match status" value="1"/>
</dbReference>
<dbReference type="Proteomes" id="UP001597557">
    <property type="component" value="Unassembled WGS sequence"/>
</dbReference>